<dbReference type="GO" id="GO:0005524">
    <property type="term" value="F:ATP binding"/>
    <property type="evidence" value="ECO:0007669"/>
    <property type="project" value="InterPro"/>
</dbReference>
<dbReference type="Pfam" id="PF18073">
    <property type="entry name" value="Zn_ribbon_LapB"/>
    <property type="match status" value="1"/>
</dbReference>
<dbReference type="InterPro" id="IPR020588">
    <property type="entry name" value="RecA_ATP-bd"/>
</dbReference>
<dbReference type="Pfam" id="PF13481">
    <property type="entry name" value="AAA_25"/>
    <property type="match status" value="1"/>
</dbReference>
<organism evidence="4 5">
    <name type="scientific">Candidatus Neomicrothrix subdominans</name>
    <dbReference type="NCBI Taxonomy" id="2954438"/>
    <lineage>
        <taxon>Bacteria</taxon>
        <taxon>Bacillati</taxon>
        <taxon>Actinomycetota</taxon>
        <taxon>Acidimicrobiia</taxon>
        <taxon>Acidimicrobiales</taxon>
        <taxon>Microthrixaceae</taxon>
        <taxon>Candidatus Neomicrothrix</taxon>
    </lineage>
</organism>
<dbReference type="PRINTS" id="PR01874">
    <property type="entry name" value="DNAREPAIRADA"/>
</dbReference>
<proteinExistence type="predicted"/>
<dbReference type="AlphaFoldDB" id="A0A936NDM5"/>
<dbReference type="GO" id="GO:0003677">
    <property type="term" value="F:DNA binding"/>
    <property type="evidence" value="ECO:0007669"/>
    <property type="project" value="InterPro"/>
</dbReference>
<dbReference type="SUPFAM" id="SSF52540">
    <property type="entry name" value="P-loop containing nucleoside triphosphate hydrolases"/>
    <property type="match status" value="1"/>
</dbReference>
<evidence type="ECO:0000256" key="2">
    <source>
        <dbReference type="SAM" id="MobiDB-lite"/>
    </source>
</evidence>
<dbReference type="GO" id="GO:0046872">
    <property type="term" value="F:metal ion binding"/>
    <property type="evidence" value="ECO:0007669"/>
    <property type="project" value="UniProtKB-KW"/>
</dbReference>
<dbReference type="Proteomes" id="UP000727993">
    <property type="component" value="Unassembled WGS sequence"/>
</dbReference>
<dbReference type="PROSITE" id="PS50162">
    <property type="entry name" value="RECA_2"/>
    <property type="match status" value="1"/>
</dbReference>
<dbReference type="GO" id="GO:0005829">
    <property type="term" value="C:cytosol"/>
    <property type="evidence" value="ECO:0007669"/>
    <property type="project" value="TreeGrafter"/>
</dbReference>
<protein>
    <submittedName>
        <fullName evidence="4">DNA repair protein RadA</fullName>
    </submittedName>
</protein>
<gene>
    <name evidence="4" type="primary">radA</name>
    <name evidence="4" type="ORF">IPN02_09735</name>
</gene>
<evidence type="ECO:0000313" key="4">
    <source>
        <dbReference type="EMBL" id="MBK9297097.1"/>
    </source>
</evidence>
<evidence type="ECO:0000256" key="1">
    <source>
        <dbReference type="ARBA" id="ARBA00022723"/>
    </source>
</evidence>
<name>A0A936NDM5_9ACTN</name>
<dbReference type="InterPro" id="IPR027417">
    <property type="entry name" value="P-loop_NTPase"/>
</dbReference>
<dbReference type="GO" id="GO:0140664">
    <property type="term" value="F:ATP-dependent DNA damage sensor activity"/>
    <property type="evidence" value="ECO:0007669"/>
    <property type="project" value="InterPro"/>
</dbReference>
<dbReference type="InterPro" id="IPR003593">
    <property type="entry name" value="AAA+_ATPase"/>
</dbReference>
<evidence type="ECO:0000259" key="3">
    <source>
        <dbReference type="PROSITE" id="PS50162"/>
    </source>
</evidence>
<accession>A0A936NDM5</accession>
<sequence>MASKASPAPVFRCLACGQEAPKWAGRCGGCGDWNTLTEELAAPADDHPIPHVPGTVRAIGDVPELGDPQFATGIGELDRTLGGGFTGASVSLIGGEPGVGKSTLLLQASAGVARSGRGVLYVTAEESANQLKRRAQRLDSICDELYVLAETRLEVVLARLAETTPALVVVDSVHTLYDDRVSGVPGSVTQVREATNALVAVARRSGAAVVLVGHVTKDGGLAGPRVLEHAVDTVMHFEGDRDGALRLLRVVKHRFGATDRVGMFRMGRQGIESLDDPSGLLLADRRAGVPGSAVVAVLEGHRPVLVEVQALVSPARRAPGGTAPAPSPGWCPGASTSSWRCSLSGRSST</sequence>
<feature type="domain" description="RecA family profile 1" evidence="3">
    <location>
        <begin position="66"/>
        <end position="215"/>
    </location>
</feature>
<evidence type="ECO:0000313" key="5">
    <source>
        <dbReference type="Proteomes" id="UP000727993"/>
    </source>
</evidence>
<dbReference type="EMBL" id="JADJZA010000006">
    <property type="protein sequence ID" value="MBK9297097.1"/>
    <property type="molecule type" value="Genomic_DNA"/>
</dbReference>
<reference evidence="4 5" key="1">
    <citation type="submission" date="2020-10" db="EMBL/GenBank/DDBJ databases">
        <title>Connecting structure to function with the recovery of over 1000 high-quality activated sludge metagenome-assembled genomes encoding full-length rRNA genes using long-read sequencing.</title>
        <authorList>
            <person name="Singleton C.M."/>
            <person name="Petriglieri F."/>
            <person name="Kristensen J.M."/>
            <person name="Kirkegaard R.H."/>
            <person name="Michaelsen T.Y."/>
            <person name="Andersen M.H."/>
            <person name="Karst S.M."/>
            <person name="Dueholm M.S."/>
            <person name="Nielsen P.H."/>
            <person name="Albertsen M."/>
        </authorList>
    </citation>
    <scope>NUCLEOTIDE SEQUENCE [LARGE SCALE GENOMIC DNA]</scope>
    <source>
        <strain evidence="4">Lyne_18-Q3-R50-59_MAXAC.006</strain>
    </source>
</reference>
<keyword evidence="1" id="KW-0479">Metal-binding</keyword>
<feature type="region of interest" description="Disordered" evidence="2">
    <location>
        <begin position="316"/>
        <end position="349"/>
    </location>
</feature>
<dbReference type="GO" id="GO:0000725">
    <property type="term" value="P:recombinational repair"/>
    <property type="evidence" value="ECO:0007669"/>
    <property type="project" value="TreeGrafter"/>
</dbReference>
<dbReference type="SMART" id="SM00382">
    <property type="entry name" value="AAA"/>
    <property type="match status" value="1"/>
</dbReference>
<dbReference type="InterPro" id="IPR041166">
    <property type="entry name" value="Rubredoxin_2"/>
</dbReference>
<dbReference type="Gene3D" id="3.40.50.300">
    <property type="entry name" value="P-loop containing nucleotide triphosphate hydrolases"/>
    <property type="match status" value="1"/>
</dbReference>
<comment type="caution">
    <text evidence="4">The sequence shown here is derived from an EMBL/GenBank/DDBJ whole genome shotgun (WGS) entry which is preliminary data.</text>
</comment>
<feature type="compositionally biased region" description="Low complexity" evidence="2">
    <location>
        <begin position="335"/>
        <end position="349"/>
    </location>
</feature>
<dbReference type="PANTHER" id="PTHR32472:SF10">
    <property type="entry name" value="DNA REPAIR PROTEIN RADA-LIKE PROTEIN"/>
    <property type="match status" value="1"/>
</dbReference>
<dbReference type="PANTHER" id="PTHR32472">
    <property type="entry name" value="DNA REPAIR PROTEIN RADA"/>
    <property type="match status" value="1"/>
</dbReference>